<evidence type="ECO:0000259" key="6">
    <source>
        <dbReference type="Pfam" id="PF01154"/>
    </source>
</evidence>
<dbReference type="GO" id="GO:0006084">
    <property type="term" value="P:acetyl-CoA metabolic process"/>
    <property type="evidence" value="ECO:0007669"/>
    <property type="project" value="InterPro"/>
</dbReference>
<dbReference type="GO" id="GO:0010142">
    <property type="term" value="P:farnesyl diphosphate biosynthetic process, mevalonate pathway"/>
    <property type="evidence" value="ECO:0007669"/>
    <property type="project" value="InterPro"/>
</dbReference>
<dbReference type="AlphaFoldDB" id="A0A1R2CZ27"/>
<gene>
    <name evidence="8" type="ORF">SteCoe_2596</name>
</gene>
<feature type="binding site" evidence="4">
    <location>
        <position position="208"/>
    </location>
    <ligand>
        <name>CoA</name>
        <dbReference type="ChEBI" id="CHEBI:57287"/>
    </ligand>
</feature>
<feature type="active site" description="Proton donor/acceptor" evidence="3">
    <location>
        <position position="242"/>
    </location>
</feature>
<feature type="domain" description="Hydroxymethylglutaryl-coenzyme A synthase C-terminal" evidence="7">
    <location>
        <begin position="176"/>
        <end position="416"/>
    </location>
</feature>
<protein>
    <recommendedName>
        <fullName evidence="5">Hydroxymethylglutaryl-CoA synthase</fullName>
        <shortName evidence="5">HMG-CoA synthase</shortName>
        <ecNumber evidence="5">2.3.3.10</ecNumber>
    </recommendedName>
    <alternativeName>
        <fullName evidence="5">3-hydroxy-3-methylglutaryl coenzyme A synthase</fullName>
    </alternativeName>
</protein>
<dbReference type="OrthoDB" id="293016at2759"/>
<keyword evidence="5" id="KW-0444">Lipid biosynthesis</keyword>
<accession>A0A1R2CZ27</accession>
<keyword evidence="5" id="KW-0756">Sterol biosynthesis</keyword>
<dbReference type="InterPro" id="IPR013746">
    <property type="entry name" value="HMG_CoA_synt_C_dom"/>
</dbReference>
<reference evidence="8 9" key="1">
    <citation type="submission" date="2016-11" db="EMBL/GenBank/DDBJ databases">
        <title>The macronuclear genome of Stentor coeruleus: a giant cell with tiny introns.</title>
        <authorList>
            <person name="Slabodnick M."/>
            <person name="Ruby J.G."/>
            <person name="Reiff S.B."/>
            <person name="Swart E.C."/>
            <person name="Gosai S."/>
            <person name="Prabakaran S."/>
            <person name="Witkowska E."/>
            <person name="Larue G.E."/>
            <person name="Fisher S."/>
            <person name="Freeman R.M."/>
            <person name="Gunawardena J."/>
            <person name="Chu W."/>
            <person name="Stover N.A."/>
            <person name="Gregory B.D."/>
            <person name="Nowacki M."/>
            <person name="Derisi J."/>
            <person name="Roy S.W."/>
            <person name="Marshall W.F."/>
            <person name="Sood P."/>
        </authorList>
    </citation>
    <scope>NUCLEOTIDE SEQUENCE [LARGE SCALE GENOMIC DNA]</scope>
    <source>
        <strain evidence="8">WM001</strain>
    </source>
</reference>
<comment type="caution">
    <text evidence="8">The sequence shown here is derived from an EMBL/GenBank/DDBJ whole genome shotgun (WGS) entry which is preliminary data.</text>
</comment>
<evidence type="ECO:0000259" key="7">
    <source>
        <dbReference type="Pfam" id="PF08540"/>
    </source>
</evidence>
<dbReference type="PANTHER" id="PTHR43323:SF2">
    <property type="entry name" value="HYDROXYMETHYLGLUTARYL-COA SYNTHASE"/>
    <property type="match status" value="1"/>
</dbReference>
<dbReference type="GO" id="GO:0016126">
    <property type="term" value="P:sterol biosynthetic process"/>
    <property type="evidence" value="ECO:0007669"/>
    <property type="project" value="UniProtKB-KW"/>
</dbReference>
<sequence>MSRPSNIGILALELYIPKTYISQSDLELYDKESKGKYTIGLGQTEMSCIGDREDINSISATILLQLLEKHKICPSQIGRLEIGTETIQDKSKSIKTYLMSYLQNSYNIEGITSYNACYGGVQALFNTIAWIESSSWDGKLGVVIASDIAVYEKGPARPTGGVGAIGILIGPNAPLVLDNLRTSYMEHAYDFYKPIPSSEYPVVDGHFSVNCYLKALSQCFEDLKRKTGVMTLASLGDYWCFHAPYHKMTVKAFFQIASDDLSSRLPHFDAKDKQSWGIVNEYLRPLWNEKCEKATRLGKRVGNIYCGSLFMSLKSLMTFENIEEGKSIVMFAYGSGLAASMFRIVARRKVQMDQGILMDLGKRVKLNVEEYTRRMSVREKDYERKGFVPIDPIRELAPGTVYLDRVDEKWRRFYKRTENTPKL</sequence>
<feature type="active site" description="Acyl-thioester intermediate" evidence="3">
    <location>
        <position position="117"/>
    </location>
</feature>
<evidence type="ECO:0000256" key="1">
    <source>
        <dbReference type="ARBA" id="ARBA00007061"/>
    </source>
</evidence>
<keyword evidence="5" id="KW-1207">Sterol metabolism</keyword>
<name>A0A1R2CZ27_9CILI</name>
<evidence type="ECO:0000256" key="2">
    <source>
        <dbReference type="ARBA" id="ARBA00022679"/>
    </source>
</evidence>
<dbReference type="UniPathway" id="UPA00058">
    <property type="reaction ID" value="UER00102"/>
</dbReference>
<evidence type="ECO:0000256" key="5">
    <source>
        <dbReference type="RuleBase" id="RU364071"/>
    </source>
</evidence>
<dbReference type="InterPro" id="IPR016039">
    <property type="entry name" value="Thiolase-like"/>
</dbReference>
<organism evidence="8 9">
    <name type="scientific">Stentor coeruleus</name>
    <dbReference type="NCBI Taxonomy" id="5963"/>
    <lineage>
        <taxon>Eukaryota</taxon>
        <taxon>Sar</taxon>
        <taxon>Alveolata</taxon>
        <taxon>Ciliophora</taxon>
        <taxon>Postciliodesmatophora</taxon>
        <taxon>Heterotrichea</taxon>
        <taxon>Heterotrichida</taxon>
        <taxon>Stentoridae</taxon>
        <taxon>Stentor</taxon>
    </lineage>
</organism>
<dbReference type="PANTHER" id="PTHR43323">
    <property type="entry name" value="3-HYDROXY-3-METHYLGLUTARYL COENZYME A SYNTHASE"/>
    <property type="match status" value="1"/>
</dbReference>
<comment type="similarity">
    <text evidence="1 5">Belongs to the thiolase-like superfamily. HMG-CoA synthase family.</text>
</comment>
<comment type="function">
    <text evidence="5">Catalyzes the condensation of acetyl-CoA with acetoacetyl-CoA to form HMG-CoA.</text>
</comment>
<dbReference type="Pfam" id="PF01154">
    <property type="entry name" value="HMG_CoA_synt_N"/>
    <property type="match status" value="1"/>
</dbReference>
<feature type="binding site" evidence="4">
    <location>
        <position position="247"/>
    </location>
    <ligand>
        <name>CoA</name>
        <dbReference type="ChEBI" id="CHEBI:57287"/>
    </ligand>
</feature>
<keyword evidence="9" id="KW-1185">Reference proteome</keyword>
<dbReference type="InterPro" id="IPR010122">
    <property type="entry name" value="HMG_CoA_synthase_euk"/>
</dbReference>
<keyword evidence="5" id="KW-0753">Steroid metabolism</keyword>
<dbReference type="Pfam" id="PF08540">
    <property type="entry name" value="HMG_CoA_synt_C"/>
    <property type="match status" value="1"/>
</dbReference>
<feature type="binding site" evidence="4">
    <location>
        <position position="251"/>
    </location>
    <ligand>
        <name>CoA</name>
        <dbReference type="ChEBI" id="CHEBI:57287"/>
    </ligand>
</feature>
<keyword evidence="5" id="KW-0443">Lipid metabolism</keyword>
<keyword evidence="5" id="KW-0752">Steroid biosynthesis</keyword>
<evidence type="ECO:0000256" key="3">
    <source>
        <dbReference type="PIRSR" id="PIRSR610122-1"/>
    </source>
</evidence>
<feature type="active site" description="Proton donor/acceptor" evidence="3">
    <location>
        <position position="85"/>
    </location>
</feature>
<comment type="pathway">
    <text evidence="5">Metabolic intermediate biosynthesis; (R)-mevalonate biosynthesis; (R)-mevalonate from acetyl-CoA: step 2/3.</text>
</comment>
<dbReference type="NCBIfam" id="TIGR01833">
    <property type="entry name" value="HMG-CoA-S_euk"/>
    <property type="match status" value="1"/>
</dbReference>
<dbReference type="CDD" id="cd00827">
    <property type="entry name" value="init_cond_enzymes"/>
    <property type="match status" value="1"/>
</dbReference>
<feature type="domain" description="Hydroxymethylglutaryl-coenzyme A synthase N-terminal" evidence="6">
    <location>
        <begin position="3"/>
        <end position="174"/>
    </location>
</feature>
<dbReference type="EC" id="2.3.3.10" evidence="5"/>
<dbReference type="InterPro" id="IPR013528">
    <property type="entry name" value="HMG_CoA_synth_N"/>
</dbReference>
<evidence type="ECO:0000313" key="8">
    <source>
        <dbReference type="EMBL" id="OMJ94257.1"/>
    </source>
</evidence>
<keyword evidence="2 5" id="KW-0808">Transferase</keyword>
<dbReference type="EMBL" id="MPUH01000029">
    <property type="protein sequence ID" value="OMJ94257.1"/>
    <property type="molecule type" value="Genomic_DNA"/>
</dbReference>
<dbReference type="GO" id="GO:0004421">
    <property type="term" value="F:hydroxymethylglutaryl-CoA synthase activity"/>
    <property type="evidence" value="ECO:0007669"/>
    <property type="project" value="UniProtKB-EC"/>
</dbReference>
<evidence type="ECO:0000313" key="9">
    <source>
        <dbReference type="Proteomes" id="UP000187209"/>
    </source>
</evidence>
<dbReference type="Proteomes" id="UP000187209">
    <property type="component" value="Unassembled WGS sequence"/>
</dbReference>
<dbReference type="SUPFAM" id="SSF53901">
    <property type="entry name" value="Thiolase-like"/>
    <property type="match status" value="2"/>
</dbReference>
<dbReference type="Gene3D" id="3.40.47.10">
    <property type="match status" value="1"/>
</dbReference>
<comment type="catalytic activity">
    <reaction evidence="5">
        <text>acetoacetyl-CoA + acetyl-CoA + H2O = (3S)-3-hydroxy-3-methylglutaryl-CoA + CoA + H(+)</text>
        <dbReference type="Rhea" id="RHEA:10188"/>
        <dbReference type="ChEBI" id="CHEBI:15377"/>
        <dbReference type="ChEBI" id="CHEBI:15378"/>
        <dbReference type="ChEBI" id="CHEBI:43074"/>
        <dbReference type="ChEBI" id="CHEBI:57286"/>
        <dbReference type="ChEBI" id="CHEBI:57287"/>
        <dbReference type="ChEBI" id="CHEBI:57288"/>
        <dbReference type="EC" id="2.3.3.10"/>
    </reaction>
</comment>
<proteinExistence type="inferred from homology"/>
<evidence type="ECO:0000256" key="4">
    <source>
        <dbReference type="PIRSR" id="PIRSR610122-2"/>
    </source>
</evidence>